<dbReference type="AlphaFoldDB" id="A0AAJ8DYG9"/>
<organism evidence="1">
    <name type="scientific">Aspergillus niger</name>
    <dbReference type="NCBI Taxonomy" id="5061"/>
    <lineage>
        <taxon>Eukaryota</taxon>
        <taxon>Fungi</taxon>
        <taxon>Dikarya</taxon>
        <taxon>Ascomycota</taxon>
        <taxon>Pezizomycotina</taxon>
        <taxon>Eurotiomycetes</taxon>
        <taxon>Eurotiomycetidae</taxon>
        <taxon>Eurotiales</taxon>
        <taxon>Aspergillaceae</taxon>
        <taxon>Aspergillus</taxon>
        <taxon>Aspergillus subgen. Circumdati</taxon>
    </lineage>
</organism>
<name>A0AAJ8DYG9_ASPNG</name>
<protein>
    <submittedName>
        <fullName evidence="1">Uncharacterized protein</fullName>
    </submittedName>
</protein>
<gene>
    <name evidence="1" type="ORF">An05g01190</name>
</gene>
<sequence length="45" mass="5286">MRQQDWLPENIVPQNNAIYNDSEALYMEMGELVQQTEVIQSRCCP</sequence>
<dbReference type="VEuPathDB" id="FungiDB:An05g01190"/>
<reference evidence="1" key="1">
    <citation type="submission" date="2025-02" db="EMBL/GenBank/DDBJ databases">
        <authorList>
            <consortium name="NCBI Genome Project"/>
        </authorList>
    </citation>
    <scope>NUCLEOTIDE SEQUENCE</scope>
</reference>
<dbReference type="KEGG" id="ang:An05g01190"/>
<dbReference type="GeneID" id="84591122"/>
<proteinExistence type="predicted"/>
<dbReference type="RefSeq" id="XP_059600783.1">
    <property type="nucleotide sequence ID" value="XM_059747900.1"/>
</dbReference>
<reference evidence="1" key="2">
    <citation type="submission" date="2025-08" db="UniProtKB">
        <authorList>
            <consortium name="RefSeq"/>
        </authorList>
    </citation>
    <scope>IDENTIFICATION</scope>
</reference>
<evidence type="ECO:0000313" key="1">
    <source>
        <dbReference type="RefSeq" id="XP_059600783.1"/>
    </source>
</evidence>
<accession>A0AAJ8DYG9</accession>